<feature type="region of interest" description="Disordered" evidence="1">
    <location>
        <begin position="1"/>
        <end position="86"/>
    </location>
</feature>
<organism evidence="2 3">
    <name type="scientific">Cystoisospora suis</name>
    <dbReference type="NCBI Taxonomy" id="483139"/>
    <lineage>
        <taxon>Eukaryota</taxon>
        <taxon>Sar</taxon>
        <taxon>Alveolata</taxon>
        <taxon>Apicomplexa</taxon>
        <taxon>Conoidasida</taxon>
        <taxon>Coccidia</taxon>
        <taxon>Eucoccidiorida</taxon>
        <taxon>Eimeriorina</taxon>
        <taxon>Sarcocystidae</taxon>
        <taxon>Cystoisospora</taxon>
    </lineage>
</organism>
<feature type="compositionally biased region" description="Low complexity" evidence="1">
    <location>
        <begin position="61"/>
        <end position="71"/>
    </location>
</feature>
<sequence>MNGKGLQNDREEEEDQHFPAFTKSLHPQGYARKGEREDHKGEGAGLESRHTEHQKAGGGDSRSSSSGGSSSTIQPRKNTSTSTSTMMKAFGEAAQDVLATGIRKIFGGREDEDERLARNAQRREVASYESWMRKQIEIPGDT</sequence>
<dbReference type="Proteomes" id="UP000221165">
    <property type="component" value="Unassembled WGS sequence"/>
</dbReference>
<protein>
    <submittedName>
        <fullName evidence="2">Uncharacterized protein</fullName>
    </submittedName>
</protein>
<dbReference type="RefSeq" id="XP_067922955.1">
    <property type="nucleotide sequence ID" value="XM_068065066.1"/>
</dbReference>
<comment type="caution">
    <text evidence="2">The sequence shown here is derived from an EMBL/GenBank/DDBJ whole genome shotgun (WGS) entry which is preliminary data.</text>
</comment>
<gene>
    <name evidence="2" type="ORF">CSUI_004885</name>
</gene>
<accession>A0A2C6K9C5</accession>
<keyword evidence="3" id="KW-1185">Reference proteome</keyword>
<dbReference type="VEuPathDB" id="ToxoDB:CSUI_004885"/>
<feature type="non-terminal residue" evidence="2">
    <location>
        <position position="142"/>
    </location>
</feature>
<evidence type="ECO:0000256" key="1">
    <source>
        <dbReference type="SAM" id="MobiDB-lite"/>
    </source>
</evidence>
<dbReference type="GeneID" id="94428277"/>
<name>A0A2C6K9C5_9APIC</name>
<proteinExistence type="predicted"/>
<dbReference type="AlphaFoldDB" id="A0A2C6K9C5"/>
<evidence type="ECO:0000313" key="2">
    <source>
        <dbReference type="EMBL" id="PHJ21271.1"/>
    </source>
</evidence>
<reference evidence="2 3" key="1">
    <citation type="journal article" date="2017" name="Int. J. Parasitol.">
        <title>The genome of the protozoan parasite Cystoisospora suis and a reverse vaccinology approach to identify vaccine candidates.</title>
        <authorList>
            <person name="Palmieri N."/>
            <person name="Shrestha A."/>
            <person name="Ruttkowski B."/>
            <person name="Beck T."/>
            <person name="Vogl C."/>
            <person name="Tomley F."/>
            <person name="Blake D.P."/>
            <person name="Joachim A."/>
        </authorList>
    </citation>
    <scope>NUCLEOTIDE SEQUENCE [LARGE SCALE GENOMIC DNA]</scope>
    <source>
        <strain evidence="2 3">Wien I</strain>
    </source>
</reference>
<evidence type="ECO:0000313" key="3">
    <source>
        <dbReference type="Proteomes" id="UP000221165"/>
    </source>
</evidence>
<dbReference type="EMBL" id="MIGC01002335">
    <property type="protein sequence ID" value="PHJ21271.1"/>
    <property type="molecule type" value="Genomic_DNA"/>
</dbReference>
<feature type="compositionally biased region" description="Basic and acidic residues" evidence="1">
    <location>
        <begin position="32"/>
        <end position="55"/>
    </location>
</feature>